<dbReference type="PROSITE" id="PS51257">
    <property type="entry name" value="PROKAR_LIPOPROTEIN"/>
    <property type="match status" value="1"/>
</dbReference>
<protein>
    <submittedName>
        <fullName evidence="1">Uncharacterized protein</fullName>
    </submittedName>
</protein>
<dbReference type="Proteomes" id="UP000314294">
    <property type="component" value="Unassembled WGS sequence"/>
</dbReference>
<sequence length="64" mass="7062">MRAERERLGRGAAISLGTQSCTSPLVRLWLLLCCDVEAHVRVTVGQRLAVGHHRVRGWRSGIIG</sequence>
<comment type="caution">
    <text evidence="1">The sequence shown here is derived from an EMBL/GenBank/DDBJ whole genome shotgun (WGS) entry which is preliminary data.</text>
</comment>
<organism evidence="1 2">
    <name type="scientific">Liparis tanakae</name>
    <name type="common">Tanaka's snailfish</name>
    <dbReference type="NCBI Taxonomy" id="230148"/>
    <lineage>
        <taxon>Eukaryota</taxon>
        <taxon>Metazoa</taxon>
        <taxon>Chordata</taxon>
        <taxon>Craniata</taxon>
        <taxon>Vertebrata</taxon>
        <taxon>Euteleostomi</taxon>
        <taxon>Actinopterygii</taxon>
        <taxon>Neopterygii</taxon>
        <taxon>Teleostei</taxon>
        <taxon>Neoteleostei</taxon>
        <taxon>Acanthomorphata</taxon>
        <taxon>Eupercaria</taxon>
        <taxon>Perciformes</taxon>
        <taxon>Cottioidei</taxon>
        <taxon>Cottales</taxon>
        <taxon>Liparidae</taxon>
        <taxon>Liparis</taxon>
    </lineage>
</organism>
<dbReference type="EMBL" id="SRLO01000920">
    <property type="protein sequence ID" value="TNN44170.1"/>
    <property type="molecule type" value="Genomic_DNA"/>
</dbReference>
<reference evidence="1 2" key="1">
    <citation type="submission" date="2019-03" db="EMBL/GenBank/DDBJ databases">
        <title>First draft genome of Liparis tanakae, snailfish: a comprehensive survey of snailfish specific genes.</title>
        <authorList>
            <person name="Kim W."/>
            <person name="Song I."/>
            <person name="Jeong J.-H."/>
            <person name="Kim D."/>
            <person name="Kim S."/>
            <person name="Ryu S."/>
            <person name="Song J.Y."/>
            <person name="Lee S.K."/>
        </authorList>
    </citation>
    <scope>NUCLEOTIDE SEQUENCE [LARGE SCALE GENOMIC DNA]</scope>
    <source>
        <tissue evidence="1">Muscle</tissue>
    </source>
</reference>
<keyword evidence="2" id="KW-1185">Reference proteome</keyword>
<proteinExistence type="predicted"/>
<gene>
    <name evidence="1" type="ORF">EYF80_045650</name>
</gene>
<name>A0A4Z2FTH9_9TELE</name>
<accession>A0A4Z2FTH9</accession>
<dbReference type="AlphaFoldDB" id="A0A4Z2FTH9"/>
<evidence type="ECO:0000313" key="2">
    <source>
        <dbReference type="Proteomes" id="UP000314294"/>
    </source>
</evidence>
<evidence type="ECO:0000313" key="1">
    <source>
        <dbReference type="EMBL" id="TNN44170.1"/>
    </source>
</evidence>